<reference evidence="2" key="1">
    <citation type="journal article" date="2023" name="Science">
        <title>Genome structures resolve the early diversification of teleost fishes.</title>
        <authorList>
            <person name="Parey E."/>
            <person name="Louis A."/>
            <person name="Montfort J."/>
            <person name="Bouchez O."/>
            <person name="Roques C."/>
            <person name="Iampietro C."/>
            <person name="Lluch J."/>
            <person name="Castinel A."/>
            <person name="Donnadieu C."/>
            <person name="Desvignes T."/>
            <person name="Floi Bucao C."/>
            <person name="Jouanno E."/>
            <person name="Wen M."/>
            <person name="Mejri S."/>
            <person name="Dirks R."/>
            <person name="Jansen H."/>
            <person name="Henkel C."/>
            <person name="Chen W.J."/>
            <person name="Zahm M."/>
            <person name="Cabau C."/>
            <person name="Klopp C."/>
            <person name="Thompson A.W."/>
            <person name="Robinson-Rechavi M."/>
            <person name="Braasch I."/>
            <person name="Lecointre G."/>
            <person name="Bobe J."/>
            <person name="Postlethwait J.H."/>
            <person name="Berthelot C."/>
            <person name="Roest Crollius H."/>
            <person name="Guiguen Y."/>
        </authorList>
    </citation>
    <scope>NUCLEOTIDE SEQUENCE</scope>
    <source>
        <strain evidence="2">NC1722</strain>
    </source>
</reference>
<proteinExistence type="predicted"/>
<comment type="caution">
    <text evidence="2">The sequence shown here is derived from an EMBL/GenBank/DDBJ whole genome shotgun (WGS) entry which is preliminary data.</text>
</comment>
<evidence type="ECO:0000256" key="1">
    <source>
        <dbReference type="SAM" id="MobiDB-lite"/>
    </source>
</evidence>
<gene>
    <name evidence="2" type="ORF">AAFF_G00041680</name>
</gene>
<evidence type="ECO:0000313" key="2">
    <source>
        <dbReference type="EMBL" id="KAJ8394813.1"/>
    </source>
</evidence>
<evidence type="ECO:0000313" key="3">
    <source>
        <dbReference type="Proteomes" id="UP001221898"/>
    </source>
</evidence>
<dbReference type="EMBL" id="JAINUG010000122">
    <property type="protein sequence ID" value="KAJ8394813.1"/>
    <property type="molecule type" value="Genomic_DNA"/>
</dbReference>
<name>A0AAD7WFF0_9TELE</name>
<accession>A0AAD7WFF0</accession>
<organism evidence="2 3">
    <name type="scientific">Aldrovandia affinis</name>
    <dbReference type="NCBI Taxonomy" id="143900"/>
    <lineage>
        <taxon>Eukaryota</taxon>
        <taxon>Metazoa</taxon>
        <taxon>Chordata</taxon>
        <taxon>Craniata</taxon>
        <taxon>Vertebrata</taxon>
        <taxon>Euteleostomi</taxon>
        <taxon>Actinopterygii</taxon>
        <taxon>Neopterygii</taxon>
        <taxon>Teleostei</taxon>
        <taxon>Notacanthiformes</taxon>
        <taxon>Halosauridae</taxon>
        <taxon>Aldrovandia</taxon>
    </lineage>
</organism>
<keyword evidence="3" id="KW-1185">Reference proteome</keyword>
<feature type="region of interest" description="Disordered" evidence="1">
    <location>
        <begin position="127"/>
        <end position="155"/>
    </location>
</feature>
<dbReference type="Proteomes" id="UP001221898">
    <property type="component" value="Unassembled WGS sequence"/>
</dbReference>
<dbReference type="AlphaFoldDB" id="A0AAD7WFF0"/>
<sequence>MADPTAAQSTQMFNVLRERFPEPPEPRAVPHACALADPPHYWAGGQERLTPPRRSSCPAERSLRGARPLAWAEGTAHFRQAAAGAGREARGAARERGGIRATAAGPAGYCTRGREARFYLTVSGDRESWQARACTPPQSVERPVTGPEDVRPSTS</sequence>
<protein>
    <submittedName>
        <fullName evidence="2">Uncharacterized protein</fullName>
    </submittedName>
</protein>